<dbReference type="EMBL" id="CP029543">
    <property type="protein sequence ID" value="AWV48633.1"/>
    <property type="molecule type" value="Genomic_DNA"/>
</dbReference>
<evidence type="ECO:0000313" key="1">
    <source>
        <dbReference type="EMBL" id="AWV48633.1"/>
    </source>
</evidence>
<evidence type="ECO:0000313" key="2">
    <source>
        <dbReference type="Proteomes" id="UP000249682"/>
    </source>
</evidence>
<accession>A0AAD0KVK5</accession>
<dbReference type="AlphaFoldDB" id="A0AAD0KVK5"/>
<name>A0AAD0KVK5_MYCLR</name>
<proteinExistence type="predicted"/>
<reference evidence="1 2" key="1">
    <citation type="submission" date="2018-05" db="EMBL/GenBank/DDBJ databases">
        <title>Evolution of small genomes with special reference to Mycobacterium leprae.</title>
        <authorList>
            <person name="Mohanty P.S."/>
            <person name="Bansal A.K."/>
            <person name="Gupta U.D."/>
            <person name="Naaz F."/>
            <person name="Dwivedi V.D."/>
            <person name="Singh H."/>
            <person name="Gupta G."/>
            <person name="Sharma S."/>
            <person name="Arora M."/>
        </authorList>
    </citation>
    <scope>NUCLEOTIDE SEQUENCE [LARGE SCALE GENOMIC DNA]</scope>
    <source>
        <strain evidence="1 2">MRHRU-235-G</strain>
    </source>
</reference>
<gene>
    <name evidence="1" type="ORF">DIJ64_12885</name>
</gene>
<dbReference type="Proteomes" id="UP000249682">
    <property type="component" value="Chromosome"/>
</dbReference>
<protein>
    <submittedName>
        <fullName evidence="1">Uncharacterized protein</fullName>
    </submittedName>
</protein>
<organism evidence="1 2">
    <name type="scientific">Mycobacterium leprae</name>
    <dbReference type="NCBI Taxonomy" id="1769"/>
    <lineage>
        <taxon>Bacteria</taxon>
        <taxon>Bacillati</taxon>
        <taxon>Actinomycetota</taxon>
        <taxon>Actinomycetes</taxon>
        <taxon>Mycobacteriales</taxon>
        <taxon>Mycobacteriaceae</taxon>
        <taxon>Mycobacterium</taxon>
    </lineage>
</organism>
<sequence>MSRSEYDDAMVRLRAFRLKSTKEPRAPFLFHTTYVVTACGARRSTSRTSVITARHTIDEVLISGNSQENMTGYPTCLWGTRSNQATPSTRSNTSTSSARLFEVGVGMQIPVDSQVRRNAQSQDSTHSTSTL</sequence>